<dbReference type="SUPFAM" id="SSF53822">
    <property type="entry name" value="Periplasmic binding protein-like I"/>
    <property type="match status" value="1"/>
</dbReference>
<dbReference type="InterPro" id="IPR028082">
    <property type="entry name" value="Peripla_BP_I"/>
</dbReference>
<evidence type="ECO:0000259" key="5">
    <source>
        <dbReference type="Pfam" id="PF13407"/>
    </source>
</evidence>
<evidence type="ECO:0000256" key="3">
    <source>
        <dbReference type="ARBA" id="ARBA00022729"/>
    </source>
</evidence>
<sequence length="309" mass="31782">MFQKMGKQSFRVVLLVMVLSASLLLAAGCGGSKQEGTNKPVVGLAVSTLNNPFFVDLRDGAKEAAAANGLELVVMDAQNDAAKQMANIENLIQQKVSVIIVNPVDSKAVVPAVEAANKANIPVITVDRSAAGGQVVSSIASDNVAGGKMAGQFIVDKLGGKGKVVELEGIPGASAAVERGTGFNQAAKAAAGITVVAKQPADFDRAKGMKVMENILQANPEINAVFAHNDEMALGALEAIKAANRKDIMVVGFDATADAVKAVNDGTLAATVAQKPKDMGKISLETAKKVIAKESVQATIPVGLELVKK</sequence>
<keyword evidence="3 4" id="KW-0732">Signal</keyword>
<dbReference type="Gene3D" id="3.40.50.2300">
    <property type="match status" value="2"/>
</dbReference>
<dbReference type="NCBIfam" id="NF007936">
    <property type="entry name" value="PRK10653.1"/>
    <property type="match status" value="1"/>
</dbReference>
<dbReference type="PROSITE" id="PS51257">
    <property type="entry name" value="PROKAR_LIPOPROTEIN"/>
    <property type="match status" value="1"/>
</dbReference>
<dbReference type="OrthoDB" id="9769193at2"/>
<gene>
    <name evidence="6" type="ORF">ALO_16182</name>
</gene>
<feature type="chain" id="PRO_5003366297" evidence="4">
    <location>
        <begin position="27"/>
        <end position="309"/>
    </location>
</feature>
<dbReference type="Pfam" id="PF13407">
    <property type="entry name" value="Peripla_BP_4"/>
    <property type="match status" value="1"/>
</dbReference>
<keyword evidence="7" id="KW-1185">Reference proteome</keyword>
<comment type="caution">
    <text evidence="6">The sequence shown here is derived from an EMBL/GenBank/DDBJ whole genome shotgun (WGS) entry which is preliminary data.</text>
</comment>
<name>F7NMA9_9FIRM</name>
<evidence type="ECO:0000313" key="7">
    <source>
        <dbReference type="Proteomes" id="UP000003240"/>
    </source>
</evidence>
<proteinExistence type="inferred from homology"/>
<evidence type="ECO:0000256" key="2">
    <source>
        <dbReference type="ARBA" id="ARBA00007639"/>
    </source>
</evidence>
<organism evidence="6 7">
    <name type="scientific">Acetonema longum DSM 6540</name>
    <dbReference type="NCBI Taxonomy" id="1009370"/>
    <lineage>
        <taxon>Bacteria</taxon>
        <taxon>Bacillati</taxon>
        <taxon>Bacillota</taxon>
        <taxon>Negativicutes</taxon>
        <taxon>Acetonemataceae</taxon>
        <taxon>Acetonema</taxon>
    </lineage>
</organism>
<protein>
    <submittedName>
        <fullName evidence="6">Periplasmic binding protein/LacI transcriptional regulator</fullName>
    </submittedName>
</protein>
<accession>F7NMA9</accession>
<evidence type="ECO:0000256" key="4">
    <source>
        <dbReference type="SAM" id="SignalP"/>
    </source>
</evidence>
<comment type="similarity">
    <text evidence="2">Belongs to the bacterial solute-binding protein 2 family.</text>
</comment>
<comment type="subcellular location">
    <subcellularLocation>
        <location evidence="1">Cell envelope</location>
    </subcellularLocation>
</comment>
<feature type="domain" description="Periplasmic binding protein" evidence="5">
    <location>
        <begin position="42"/>
        <end position="294"/>
    </location>
</feature>
<dbReference type="PANTHER" id="PTHR46847">
    <property type="entry name" value="D-ALLOSE-BINDING PERIPLASMIC PROTEIN-RELATED"/>
    <property type="match status" value="1"/>
</dbReference>
<evidence type="ECO:0000256" key="1">
    <source>
        <dbReference type="ARBA" id="ARBA00004196"/>
    </source>
</evidence>
<dbReference type="GO" id="GO:0030246">
    <property type="term" value="F:carbohydrate binding"/>
    <property type="evidence" value="ECO:0007669"/>
    <property type="project" value="UniProtKB-ARBA"/>
</dbReference>
<dbReference type="InterPro" id="IPR025997">
    <property type="entry name" value="SBP_2_dom"/>
</dbReference>
<dbReference type="EMBL" id="AFGF01000163">
    <property type="protein sequence ID" value="EGO62847.1"/>
    <property type="molecule type" value="Genomic_DNA"/>
</dbReference>
<reference evidence="6 7" key="1">
    <citation type="journal article" date="2011" name="EMBO J.">
        <title>Structural diversity of bacterial flagellar motors.</title>
        <authorList>
            <person name="Chen S."/>
            <person name="Beeby M."/>
            <person name="Murphy G.E."/>
            <person name="Leadbetter J.R."/>
            <person name="Hendrixson D.R."/>
            <person name="Briegel A."/>
            <person name="Li Z."/>
            <person name="Shi J."/>
            <person name="Tocheva E.I."/>
            <person name="Muller A."/>
            <person name="Dobro M.J."/>
            <person name="Jensen G.J."/>
        </authorList>
    </citation>
    <scope>NUCLEOTIDE SEQUENCE [LARGE SCALE GENOMIC DNA]</scope>
    <source>
        <strain evidence="6 7">DSM 6540</strain>
    </source>
</reference>
<evidence type="ECO:0000313" key="6">
    <source>
        <dbReference type="EMBL" id="EGO62847.1"/>
    </source>
</evidence>
<feature type="signal peptide" evidence="4">
    <location>
        <begin position="1"/>
        <end position="26"/>
    </location>
</feature>
<dbReference type="Proteomes" id="UP000003240">
    <property type="component" value="Unassembled WGS sequence"/>
</dbReference>
<dbReference type="PANTHER" id="PTHR46847:SF1">
    <property type="entry name" value="D-ALLOSE-BINDING PERIPLASMIC PROTEIN-RELATED"/>
    <property type="match status" value="1"/>
</dbReference>
<dbReference type="AlphaFoldDB" id="F7NMA9"/>
<dbReference type="STRING" id="1009370.ALO_16182"/>
<dbReference type="GO" id="GO:0030313">
    <property type="term" value="C:cell envelope"/>
    <property type="evidence" value="ECO:0007669"/>
    <property type="project" value="UniProtKB-SubCell"/>
</dbReference>
<dbReference type="CDD" id="cd06323">
    <property type="entry name" value="PBP1_ribose_binding"/>
    <property type="match status" value="1"/>
</dbReference>
<dbReference type="eggNOG" id="COG1879">
    <property type="taxonomic scope" value="Bacteria"/>
</dbReference>
<dbReference type="RefSeq" id="WP_004097541.1">
    <property type="nucleotide sequence ID" value="NZ_AFGF01000163.1"/>
</dbReference>